<accession>A0ABD3P885</accession>
<dbReference type="EMBL" id="JABMIG020000240">
    <property type="protein sequence ID" value="KAL3784243.1"/>
    <property type="molecule type" value="Genomic_DNA"/>
</dbReference>
<organism evidence="5 6">
    <name type="scientific">Cyclotella cryptica</name>
    <dbReference type="NCBI Taxonomy" id="29204"/>
    <lineage>
        <taxon>Eukaryota</taxon>
        <taxon>Sar</taxon>
        <taxon>Stramenopiles</taxon>
        <taxon>Ochrophyta</taxon>
        <taxon>Bacillariophyta</taxon>
        <taxon>Coscinodiscophyceae</taxon>
        <taxon>Thalassiosirophycidae</taxon>
        <taxon>Stephanodiscales</taxon>
        <taxon>Stephanodiscaceae</taxon>
        <taxon>Cyclotella</taxon>
    </lineage>
</organism>
<dbReference type="InterPro" id="IPR050342">
    <property type="entry name" value="HMGB"/>
</dbReference>
<keyword evidence="1 2" id="KW-0238">DNA-binding</keyword>
<dbReference type="Proteomes" id="UP001516023">
    <property type="component" value="Unassembled WGS sequence"/>
</dbReference>
<sequence>MSHQQWASKHDEADIRSSIPPKPKRPLTVFNIFSILERNYIVQQNQKRAAIPPRDTNTDPYEATRPEKYRNVILPSNWFVVGMNRVRRSKHQKHGVISFNDLTQEMSMRWKSVDPETKQYCEMIAADELTRYRQDIAAYEALYGNDAVESQKQTHRNKFANKGIADIDDSLVSHGISEYRSTKSSQLHETETGLKVSAAMMAISEIHVTYLSSLSTKSQDIPRQAATQKHWYFWNSLDAQLEKSNPGESNQPTLSEAQIKKINPGEDHHATNSDKCRGRSPTLSDYLPDDQEAALALVGNNYDNILHGEELEKAFDSD</sequence>
<feature type="region of interest" description="Disordered" evidence="3">
    <location>
        <begin position="1"/>
        <end position="21"/>
    </location>
</feature>
<evidence type="ECO:0000256" key="2">
    <source>
        <dbReference type="PROSITE-ProRule" id="PRU00267"/>
    </source>
</evidence>
<protein>
    <recommendedName>
        <fullName evidence="4">HMG box domain-containing protein</fullName>
    </recommendedName>
</protein>
<feature type="compositionally biased region" description="Basic and acidic residues" evidence="3">
    <location>
        <begin position="263"/>
        <end position="277"/>
    </location>
</feature>
<feature type="region of interest" description="Disordered" evidence="3">
    <location>
        <begin position="263"/>
        <end position="287"/>
    </location>
</feature>
<dbReference type="SUPFAM" id="SSF47095">
    <property type="entry name" value="HMG-box"/>
    <property type="match status" value="1"/>
</dbReference>
<dbReference type="GO" id="GO:0005634">
    <property type="term" value="C:nucleus"/>
    <property type="evidence" value="ECO:0007669"/>
    <property type="project" value="UniProtKB-UniRule"/>
</dbReference>
<gene>
    <name evidence="5" type="ORF">HJC23_013530</name>
</gene>
<proteinExistence type="predicted"/>
<reference evidence="5 6" key="1">
    <citation type="journal article" date="2020" name="G3 (Bethesda)">
        <title>Improved Reference Genome for Cyclotella cryptica CCMP332, a Model for Cell Wall Morphogenesis, Salinity Adaptation, and Lipid Production in Diatoms (Bacillariophyta).</title>
        <authorList>
            <person name="Roberts W.R."/>
            <person name="Downey K.M."/>
            <person name="Ruck E.C."/>
            <person name="Traller J.C."/>
            <person name="Alverson A.J."/>
        </authorList>
    </citation>
    <scope>NUCLEOTIDE SEQUENCE [LARGE SCALE GENOMIC DNA]</scope>
    <source>
        <strain evidence="5 6">CCMP332</strain>
    </source>
</reference>
<dbReference type="GO" id="GO:0003677">
    <property type="term" value="F:DNA binding"/>
    <property type="evidence" value="ECO:0007669"/>
    <property type="project" value="UniProtKB-UniRule"/>
</dbReference>
<comment type="caution">
    <text evidence="5">The sequence shown here is derived from an EMBL/GenBank/DDBJ whole genome shotgun (WGS) entry which is preliminary data.</text>
</comment>
<keyword evidence="2" id="KW-0539">Nucleus</keyword>
<evidence type="ECO:0000313" key="5">
    <source>
        <dbReference type="EMBL" id="KAL3784243.1"/>
    </source>
</evidence>
<dbReference type="InterPro" id="IPR036910">
    <property type="entry name" value="HMG_box_dom_sf"/>
</dbReference>
<dbReference type="PANTHER" id="PTHR48112">
    <property type="entry name" value="HIGH MOBILITY GROUP PROTEIN DSP1"/>
    <property type="match status" value="1"/>
</dbReference>
<dbReference type="PANTHER" id="PTHR48112:SF15">
    <property type="entry name" value="HMG BOX DOMAIN-CONTAINING PROTEIN"/>
    <property type="match status" value="1"/>
</dbReference>
<dbReference type="Gene3D" id="1.10.30.10">
    <property type="entry name" value="High mobility group box domain"/>
    <property type="match status" value="1"/>
</dbReference>
<keyword evidence="6" id="KW-1185">Reference proteome</keyword>
<evidence type="ECO:0000256" key="1">
    <source>
        <dbReference type="ARBA" id="ARBA00023125"/>
    </source>
</evidence>
<dbReference type="InterPro" id="IPR009071">
    <property type="entry name" value="HMG_box_dom"/>
</dbReference>
<dbReference type="AlphaFoldDB" id="A0ABD3P885"/>
<evidence type="ECO:0000259" key="4">
    <source>
        <dbReference type="PROSITE" id="PS50118"/>
    </source>
</evidence>
<feature type="domain" description="HMG box" evidence="4">
    <location>
        <begin position="23"/>
        <end position="140"/>
    </location>
</feature>
<name>A0ABD3P885_9STRA</name>
<dbReference type="PROSITE" id="PS50118">
    <property type="entry name" value="HMG_BOX_2"/>
    <property type="match status" value="1"/>
</dbReference>
<evidence type="ECO:0000313" key="6">
    <source>
        <dbReference type="Proteomes" id="UP001516023"/>
    </source>
</evidence>
<feature type="DNA-binding region" description="HMG box" evidence="2">
    <location>
        <begin position="23"/>
        <end position="140"/>
    </location>
</feature>
<evidence type="ECO:0000256" key="3">
    <source>
        <dbReference type="SAM" id="MobiDB-lite"/>
    </source>
</evidence>